<evidence type="ECO:0000256" key="2">
    <source>
        <dbReference type="ARBA" id="ARBA00022448"/>
    </source>
</evidence>
<dbReference type="HAMAP" id="MF_00422">
    <property type="entry name" value="SecE"/>
    <property type="match status" value="1"/>
</dbReference>
<keyword evidence="5 9" id="KW-0653">Protein transport</keyword>
<dbReference type="PANTHER" id="PTHR33910:SF1">
    <property type="entry name" value="PROTEIN TRANSLOCASE SUBUNIT SECE"/>
    <property type="match status" value="1"/>
</dbReference>
<organism evidence="10 11">
    <name type="scientific">Scopulibacillus daqui</name>
    <dbReference type="NCBI Taxonomy" id="1469162"/>
    <lineage>
        <taxon>Bacteria</taxon>
        <taxon>Bacillati</taxon>
        <taxon>Bacillota</taxon>
        <taxon>Bacilli</taxon>
        <taxon>Bacillales</taxon>
        <taxon>Sporolactobacillaceae</taxon>
        <taxon>Scopulibacillus</taxon>
    </lineage>
</organism>
<keyword evidence="8 9" id="KW-0472">Membrane</keyword>
<dbReference type="RefSeq" id="WP_205004617.1">
    <property type="nucleotide sequence ID" value="NZ_JAFBER010000028.1"/>
</dbReference>
<evidence type="ECO:0000256" key="9">
    <source>
        <dbReference type="HAMAP-Rule" id="MF_00422"/>
    </source>
</evidence>
<keyword evidence="4 9" id="KW-0812">Transmembrane</keyword>
<name>A0ABS2Q362_9BACL</name>
<comment type="subunit">
    <text evidence="9">Component of the Sec protein translocase complex. Heterotrimer consisting of SecY, SecE and SecG subunits. The heterotrimers can form oligomers, although 1 heterotrimer is thought to be able to translocate proteins. Interacts with the ribosome. Interacts with SecDF, and other proteins may be involved. Interacts with SecA.</text>
</comment>
<evidence type="ECO:0000313" key="10">
    <source>
        <dbReference type="EMBL" id="MBM7646737.1"/>
    </source>
</evidence>
<dbReference type="PROSITE" id="PS01067">
    <property type="entry name" value="SECE_SEC61G"/>
    <property type="match status" value="1"/>
</dbReference>
<keyword evidence="11" id="KW-1185">Reference proteome</keyword>
<comment type="subcellular location">
    <subcellularLocation>
        <location evidence="9">Cell membrane</location>
        <topology evidence="9">Single-pass membrane protein</topology>
    </subcellularLocation>
    <subcellularLocation>
        <location evidence="1">Membrane</location>
    </subcellularLocation>
</comment>
<comment type="function">
    <text evidence="9">Essential subunit of the Sec protein translocation channel SecYEG. Clamps together the 2 halves of SecY. May contact the channel plug during translocation.</text>
</comment>
<feature type="transmembrane region" description="Helical" evidence="9">
    <location>
        <begin position="30"/>
        <end position="51"/>
    </location>
</feature>
<evidence type="ECO:0000256" key="6">
    <source>
        <dbReference type="ARBA" id="ARBA00022989"/>
    </source>
</evidence>
<dbReference type="NCBIfam" id="TIGR00964">
    <property type="entry name" value="secE_bact"/>
    <property type="match status" value="1"/>
</dbReference>
<evidence type="ECO:0000256" key="5">
    <source>
        <dbReference type="ARBA" id="ARBA00022927"/>
    </source>
</evidence>
<evidence type="ECO:0000256" key="3">
    <source>
        <dbReference type="ARBA" id="ARBA00022475"/>
    </source>
</evidence>
<dbReference type="Proteomes" id="UP000808914">
    <property type="component" value="Unassembled WGS sequence"/>
</dbReference>
<keyword evidence="2 9" id="KW-0813">Transport</keyword>
<evidence type="ECO:0000256" key="7">
    <source>
        <dbReference type="ARBA" id="ARBA00023010"/>
    </source>
</evidence>
<accession>A0ABS2Q362</accession>
<dbReference type="PANTHER" id="PTHR33910">
    <property type="entry name" value="PROTEIN TRANSLOCASE SUBUNIT SECE"/>
    <property type="match status" value="1"/>
</dbReference>
<sequence length="65" mass="7390">MASIVKKTGSFFRNVVIEMKKVSWPTRKELVNYTATVVVTVIFLAVFFLLIDLGISELLRLVTNE</sequence>
<keyword evidence="7 9" id="KW-0811">Translocation</keyword>
<protein>
    <recommendedName>
        <fullName evidence="9">Protein translocase subunit SecE</fullName>
    </recommendedName>
</protein>
<evidence type="ECO:0000313" key="11">
    <source>
        <dbReference type="Proteomes" id="UP000808914"/>
    </source>
</evidence>
<evidence type="ECO:0000256" key="4">
    <source>
        <dbReference type="ARBA" id="ARBA00022692"/>
    </source>
</evidence>
<evidence type="ECO:0000256" key="8">
    <source>
        <dbReference type="ARBA" id="ARBA00023136"/>
    </source>
</evidence>
<dbReference type="EMBL" id="JAFBER010000028">
    <property type="protein sequence ID" value="MBM7646737.1"/>
    <property type="molecule type" value="Genomic_DNA"/>
</dbReference>
<dbReference type="Pfam" id="PF00584">
    <property type="entry name" value="SecE"/>
    <property type="match status" value="1"/>
</dbReference>
<reference evidence="10 11" key="1">
    <citation type="submission" date="2021-01" db="EMBL/GenBank/DDBJ databases">
        <title>Genomic Encyclopedia of Type Strains, Phase IV (KMG-IV): sequencing the most valuable type-strain genomes for metagenomic binning, comparative biology and taxonomic classification.</title>
        <authorList>
            <person name="Goeker M."/>
        </authorList>
    </citation>
    <scope>NUCLEOTIDE SEQUENCE [LARGE SCALE GENOMIC DNA]</scope>
    <source>
        <strain evidence="10 11">DSM 28236</strain>
    </source>
</reference>
<gene>
    <name evidence="9" type="primary">secE</name>
    <name evidence="10" type="ORF">JOD45_002970</name>
</gene>
<dbReference type="InterPro" id="IPR005807">
    <property type="entry name" value="SecE_bac"/>
</dbReference>
<proteinExistence type="inferred from homology"/>
<comment type="caution">
    <text evidence="10">The sequence shown here is derived from an EMBL/GenBank/DDBJ whole genome shotgun (WGS) entry which is preliminary data.</text>
</comment>
<keyword evidence="3 9" id="KW-1003">Cell membrane</keyword>
<keyword evidence="6 9" id="KW-1133">Transmembrane helix</keyword>
<dbReference type="Gene3D" id="1.20.5.1030">
    <property type="entry name" value="Preprotein translocase secy subunit"/>
    <property type="match status" value="1"/>
</dbReference>
<evidence type="ECO:0000256" key="1">
    <source>
        <dbReference type="ARBA" id="ARBA00004370"/>
    </source>
</evidence>
<comment type="similarity">
    <text evidence="9">Belongs to the SecE/SEC61-gamma family.</text>
</comment>
<dbReference type="InterPro" id="IPR001901">
    <property type="entry name" value="Translocase_SecE/Sec61-g"/>
</dbReference>
<dbReference type="InterPro" id="IPR038379">
    <property type="entry name" value="SecE_sf"/>
</dbReference>